<keyword evidence="2" id="KW-0201">Cytochrome c-type biogenesis</keyword>
<evidence type="ECO:0000259" key="5">
    <source>
        <dbReference type="PROSITE" id="PS51352"/>
    </source>
</evidence>
<keyword evidence="3" id="KW-1015">Disulfide bond</keyword>
<name>U2JF60_9SPHI</name>
<dbReference type="Proteomes" id="UP000016584">
    <property type="component" value="Unassembled WGS sequence"/>
</dbReference>
<keyword evidence="4" id="KW-0676">Redox-active center</keyword>
<dbReference type="PATRIC" id="fig|1346330.5.peg.244"/>
<dbReference type="CDD" id="cd02966">
    <property type="entry name" value="TlpA_like_family"/>
    <property type="match status" value="1"/>
</dbReference>
<feature type="domain" description="Thioredoxin" evidence="5">
    <location>
        <begin position="19"/>
        <end position="174"/>
    </location>
</feature>
<keyword evidence="7" id="KW-1185">Reference proteome</keyword>
<dbReference type="PANTHER" id="PTHR42852">
    <property type="entry name" value="THIOL:DISULFIDE INTERCHANGE PROTEIN DSBE"/>
    <property type="match status" value="1"/>
</dbReference>
<gene>
    <name evidence="6" type="ORF">M472_21395</name>
</gene>
<protein>
    <recommendedName>
        <fullName evidence="5">Thioredoxin domain-containing protein</fullName>
    </recommendedName>
</protein>
<dbReference type="Pfam" id="PF13905">
    <property type="entry name" value="Thioredoxin_8"/>
    <property type="match status" value="1"/>
</dbReference>
<evidence type="ECO:0000256" key="3">
    <source>
        <dbReference type="ARBA" id="ARBA00023157"/>
    </source>
</evidence>
<evidence type="ECO:0000313" key="7">
    <source>
        <dbReference type="Proteomes" id="UP000016584"/>
    </source>
</evidence>
<dbReference type="RefSeq" id="WP_021068439.1">
    <property type="nucleotide sequence ID" value="NZ_ATDL01000002.1"/>
</dbReference>
<evidence type="ECO:0000256" key="2">
    <source>
        <dbReference type="ARBA" id="ARBA00022748"/>
    </source>
</evidence>
<evidence type="ECO:0000256" key="1">
    <source>
        <dbReference type="ARBA" id="ARBA00004196"/>
    </source>
</evidence>
<reference evidence="6 7" key="1">
    <citation type="journal article" date="2013" name="Genome Announc.">
        <title>The Draft Genome Sequence of Sphingomonas paucimobilis Strain HER1398 (Proteobacteria), Host to the Giant PAU Phage, Indicates That It Is a Member of the Genus Sphingobacterium (Bacteroidetes).</title>
        <authorList>
            <person name="White R.A.III."/>
            <person name="Suttle C.A."/>
        </authorList>
    </citation>
    <scope>NUCLEOTIDE SEQUENCE [LARGE SCALE GENOMIC DNA]</scope>
    <source>
        <strain evidence="6 7">HER1398</strain>
    </source>
</reference>
<dbReference type="GO" id="GO:0030313">
    <property type="term" value="C:cell envelope"/>
    <property type="evidence" value="ECO:0007669"/>
    <property type="project" value="UniProtKB-SubCell"/>
</dbReference>
<dbReference type="SUPFAM" id="SSF52833">
    <property type="entry name" value="Thioredoxin-like"/>
    <property type="match status" value="1"/>
</dbReference>
<dbReference type="AlphaFoldDB" id="U2JF60"/>
<organism evidence="6 7">
    <name type="scientific">Sphingobacterium paucimobilis HER1398</name>
    <dbReference type="NCBI Taxonomy" id="1346330"/>
    <lineage>
        <taxon>Bacteria</taxon>
        <taxon>Pseudomonadati</taxon>
        <taxon>Bacteroidota</taxon>
        <taxon>Sphingobacteriia</taxon>
        <taxon>Sphingobacteriales</taxon>
        <taxon>Sphingobacteriaceae</taxon>
        <taxon>Sphingobacterium</taxon>
    </lineage>
</organism>
<dbReference type="EMBL" id="ATDL01000002">
    <property type="protein sequence ID" value="ERJ61313.1"/>
    <property type="molecule type" value="Genomic_DNA"/>
</dbReference>
<dbReference type="InterPro" id="IPR036249">
    <property type="entry name" value="Thioredoxin-like_sf"/>
</dbReference>
<dbReference type="InterPro" id="IPR012336">
    <property type="entry name" value="Thioredoxin-like_fold"/>
</dbReference>
<evidence type="ECO:0000313" key="6">
    <source>
        <dbReference type="EMBL" id="ERJ61313.1"/>
    </source>
</evidence>
<dbReference type="InterPro" id="IPR013766">
    <property type="entry name" value="Thioredoxin_domain"/>
</dbReference>
<accession>U2JF60</accession>
<dbReference type="STRING" id="1346330.M472_21395"/>
<proteinExistence type="predicted"/>
<dbReference type="PROSITE" id="PS51352">
    <property type="entry name" value="THIOREDOXIN_2"/>
    <property type="match status" value="1"/>
</dbReference>
<dbReference type="GO" id="GO:0016491">
    <property type="term" value="F:oxidoreductase activity"/>
    <property type="evidence" value="ECO:0007669"/>
    <property type="project" value="InterPro"/>
</dbReference>
<dbReference type="eggNOG" id="COG0526">
    <property type="taxonomic scope" value="Bacteria"/>
</dbReference>
<comment type="subcellular location">
    <subcellularLocation>
        <location evidence="1">Cell envelope</location>
    </subcellularLocation>
</comment>
<dbReference type="OrthoDB" id="793244at2"/>
<dbReference type="GO" id="GO:0017004">
    <property type="term" value="P:cytochrome complex assembly"/>
    <property type="evidence" value="ECO:0007669"/>
    <property type="project" value="UniProtKB-KW"/>
</dbReference>
<dbReference type="Gene3D" id="3.40.30.10">
    <property type="entry name" value="Glutaredoxin"/>
    <property type="match status" value="1"/>
</dbReference>
<evidence type="ECO:0000256" key="4">
    <source>
        <dbReference type="ARBA" id="ARBA00023284"/>
    </source>
</evidence>
<comment type="caution">
    <text evidence="6">The sequence shown here is derived from an EMBL/GenBank/DDBJ whole genome shotgun (WGS) entry which is preliminary data.</text>
</comment>
<sequence length="416" mass="47532">MKKFQFLIVAFLLISLFQTGYGQKGVRLDLNKALKVGDNFLPPDEVELMRSPDKTINWNKLDDKVIVLDFFETSCGSCIQSMPRLQALQNKLRDKMQIFTVGWQGKETFEKFFKGNAFLKENKVNLPVIYNDIYLKEKFPHMGVPHVAFIFRGKVKAITFSELITEENILQLFNTGEIALALKDDFGKGSLTGMGIDNADKLGIRLDGYQDGAAYQSLEIKTDSITGMINTSFYNVSIYSAILFNWARVRKADYIPRYERLILNVENRNMYEDFENIGNDWYTKNAISYERIDRVRRADSVQARIVLDDLHSFLGIQSYREIRKIDCLILRPCPIKPYKGIQPITGGYSCESTASLAVVIDLGYKLPPVLDRVKKEMKIRLGAFEDLKELNAQLNAYGIEAVLGEGEMEVLVIEEK</sequence>
<dbReference type="PANTHER" id="PTHR42852:SF6">
    <property type="entry name" value="THIOL:DISULFIDE INTERCHANGE PROTEIN DSBE"/>
    <property type="match status" value="1"/>
</dbReference>
<dbReference type="InterPro" id="IPR050553">
    <property type="entry name" value="Thioredoxin_ResA/DsbE_sf"/>
</dbReference>